<organism evidence="1 2">
    <name type="scientific">Acinetobacter johnsonii</name>
    <dbReference type="NCBI Taxonomy" id="40214"/>
    <lineage>
        <taxon>Bacteria</taxon>
        <taxon>Pseudomonadati</taxon>
        <taxon>Pseudomonadota</taxon>
        <taxon>Gammaproteobacteria</taxon>
        <taxon>Moraxellales</taxon>
        <taxon>Moraxellaceae</taxon>
        <taxon>Acinetobacter</taxon>
    </lineage>
</organism>
<reference evidence="1" key="1">
    <citation type="submission" date="2022-09" db="EMBL/GenBank/DDBJ databases">
        <title>Intensive care unit water sources are persistently colonized with multi-drug resistant bacteria and are the site of extensive horizontal gene transfer of antibiotic resistance genes.</title>
        <authorList>
            <person name="Diorio-Toth L."/>
        </authorList>
    </citation>
    <scope>NUCLEOTIDE SEQUENCE</scope>
    <source>
        <strain evidence="1">GD04065</strain>
    </source>
</reference>
<comment type="caution">
    <text evidence="1">The sequence shown here is derived from an EMBL/GenBank/DDBJ whole genome shotgun (WGS) entry which is preliminary data.</text>
</comment>
<evidence type="ECO:0008006" key="3">
    <source>
        <dbReference type="Google" id="ProtNLM"/>
    </source>
</evidence>
<sequence length="161" mass="18094">MSDYRVDADVDFNEVNERVRAEIRRTIVALTGRLEWKVKSHLTDGLPYLKRDSGRLDGSVVSQITDNKDVIEGVVAAGGANLRYLFVHEFGLNGAVSIKAHLRTIKKAFGRPITPKQVMVNAFSRKVNFRERRMMRDALEQVGKIVPKNIDAAIERGLSSE</sequence>
<name>A0AAW6RT73_ACIJO</name>
<dbReference type="AlphaFoldDB" id="A0AAW6RT73"/>
<protein>
    <recommendedName>
        <fullName evidence="3">HK97 gp10 family phage protein</fullName>
    </recommendedName>
</protein>
<accession>A0AAW6RT73</accession>
<dbReference type="Proteomes" id="UP001157887">
    <property type="component" value="Unassembled WGS sequence"/>
</dbReference>
<evidence type="ECO:0000313" key="2">
    <source>
        <dbReference type="Proteomes" id="UP001157887"/>
    </source>
</evidence>
<gene>
    <name evidence="1" type="ORF">N7566_07160</name>
</gene>
<proteinExistence type="predicted"/>
<dbReference type="RefSeq" id="WP_279662021.1">
    <property type="nucleotide sequence ID" value="NZ_JAOECG010000006.1"/>
</dbReference>
<dbReference type="EMBL" id="JAOECG010000006">
    <property type="protein sequence ID" value="MDG9786770.1"/>
    <property type="molecule type" value="Genomic_DNA"/>
</dbReference>
<evidence type="ECO:0000313" key="1">
    <source>
        <dbReference type="EMBL" id="MDG9786770.1"/>
    </source>
</evidence>